<dbReference type="RefSeq" id="WP_163287270.1">
    <property type="nucleotide sequence ID" value="NZ_JAAGVY010000087.1"/>
</dbReference>
<dbReference type="EMBL" id="JAAGVY010000087">
    <property type="protein sequence ID" value="NEN25826.1"/>
    <property type="molecule type" value="Genomic_DNA"/>
</dbReference>
<dbReference type="Gene3D" id="3.40.970.30">
    <property type="entry name" value="yp_829618.1 like domains"/>
    <property type="match status" value="1"/>
</dbReference>
<protein>
    <recommendedName>
        <fullName evidence="1">DUF7793 domain-containing protein</fullName>
    </recommendedName>
</protein>
<reference evidence="2 3" key="1">
    <citation type="submission" date="2020-02" db="EMBL/GenBank/DDBJ databases">
        <title>Out from the shadows clarifying the taxonomy of the family Cryomorphaceae and related taxa by utilizing the GTDB taxonomic framework.</title>
        <authorList>
            <person name="Bowman J.P."/>
        </authorList>
    </citation>
    <scope>NUCLEOTIDE SEQUENCE [LARGE SCALE GENOMIC DNA]</scope>
    <source>
        <strain evidence="2 3">QSSC 1-22</strain>
    </source>
</reference>
<accession>A0A7K3WWC4</accession>
<feature type="domain" description="DUF7793" evidence="1">
    <location>
        <begin position="24"/>
        <end position="134"/>
    </location>
</feature>
<evidence type="ECO:0000313" key="2">
    <source>
        <dbReference type="EMBL" id="NEN25826.1"/>
    </source>
</evidence>
<organism evidence="2 3">
    <name type="scientific">Cryomorpha ignava</name>
    <dbReference type="NCBI Taxonomy" id="101383"/>
    <lineage>
        <taxon>Bacteria</taxon>
        <taxon>Pseudomonadati</taxon>
        <taxon>Bacteroidota</taxon>
        <taxon>Flavobacteriia</taxon>
        <taxon>Flavobacteriales</taxon>
        <taxon>Cryomorphaceae</taxon>
        <taxon>Cryomorpha</taxon>
    </lineage>
</organism>
<name>A0A7K3WWC4_9FLAO</name>
<dbReference type="InterPro" id="IPR056695">
    <property type="entry name" value="DUF7793"/>
</dbReference>
<evidence type="ECO:0000259" key="1">
    <source>
        <dbReference type="Pfam" id="PF25056"/>
    </source>
</evidence>
<proteinExistence type="predicted"/>
<dbReference type="Pfam" id="PF25056">
    <property type="entry name" value="DUF7793"/>
    <property type="match status" value="1"/>
</dbReference>
<dbReference type="AlphaFoldDB" id="A0A7K3WWC4"/>
<comment type="caution">
    <text evidence="2">The sequence shown here is derived from an EMBL/GenBank/DDBJ whole genome shotgun (WGS) entry which is preliminary data.</text>
</comment>
<gene>
    <name evidence="2" type="ORF">G3O08_20255</name>
</gene>
<keyword evidence="3" id="KW-1185">Reference proteome</keyword>
<sequence>MINQKNIGLKELHCAELPSAKFVELERDIVIVIYKDISDEFGLEHARKHTETIYKLRNDKPCHIILYFLKTQVVFSNAARDYFAKDLRHSAIRLSQAIIIEGLAQKIVANFYKTFHKPDCPVELFSDLPTAINWTLSLEK</sequence>
<dbReference type="Proteomes" id="UP000486602">
    <property type="component" value="Unassembled WGS sequence"/>
</dbReference>
<evidence type="ECO:0000313" key="3">
    <source>
        <dbReference type="Proteomes" id="UP000486602"/>
    </source>
</evidence>